<reference evidence="6" key="3">
    <citation type="submission" date="2025-09" db="UniProtKB">
        <authorList>
            <consortium name="Ensembl"/>
        </authorList>
    </citation>
    <scope>IDENTIFICATION</scope>
</reference>
<comment type="similarity">
    <text evidence="2">Belongs to the TMEM229 family.</text>
</comment>
<dbReference type="OrthoDB" id="5946847at2759"/>
<keyword evidence="4" id="KW-1133">Transmembrane helix</keyword>
<dbReference type="PANTHER" id="PTHR31746:SF3">
    <property type="entry name" value="TRANSMEMBRANE PROTEIN 229B"/>
    <property type="match status" value="1"/>
</dbReference>
<evidence type="ECO:0000313" key="6">
    <source>
        <dbReference type="Ensembl" id="ENSSFOP00015041562.1"/>
    </source>
</evidence>
<keyword evidence="7" id="KW-1185">Reference proteome</keyword>
<evidence type="ECO:0000256" key="3">
    <source>
        <dbReference type="ARBA" id="ARBA00022692"/>
    </source>
</evidence>
<evidence type="ECO:0000256" key="5">
    <source>
        <dbReference type="ARBA" id="ARBA00023136"/>
    </source>
</evidence>
<comment type="subcellular location">
    <subcellularLocation>
        <location evidence="1">Membrane</location>
        <topology evidence="1">Multi-pass membrane protein</topology>
    </subcellularLocation>
</comment>
<evidence type="ECO:0000313" key="7">
    <source>
        <dbReference type="Proteomes" id="UP000694397"/>
    </source>
</evidence>
<dbReference type="PANTHER" id="PTHR31746">
    <property type="entry name" value="TRANSMEMBRANE PROTEIN 229 FAMILY MEMBER"/>
    <property type="match status" value="1"/>
</dbReference>
<evidence type="ECO:0000256" key="2">
    <source>
        <dbReference type="ARBA" id="ARBA00006371"/>
    </source>
</evidence>
<dbReference type="Proteomes" id="UP000694397">
    <property type="component" value="Chromosome 8"/>
</dbReference>
<proteinExistence type="inferred from homology"/>
<evidence type="ECO:0000256" key="1">
    <source>
        <dbReference type="ARBA" id="ARBA00004141"/>
    </source>
</evidence>
<dbReference type="GO" id="GO:0016020">
    <property type="term" value="C:membrane"/>
    <property type="evidence" value="ECO:0007669"/>
    <property type="project" value="UniProtKB-SubCell"/>
</dbReference>
<keyword evidence="3" id="KW-0812">Transmembrane</keyword>
<evidence type="ECO:0000256" key="4">
    <source>
        <dbReference type="ARBA" id="ARBA00022989"/>
    </source>
</evidence>
<accession>A0A8C9VC35</accession>
<organism evidence="6 7">
    <name type="scientific">Scleropages formosus</name>
    <name type="common">Asian bonytongue</name>
    <name type="synonym">Osteoglossum formosum</name>
    <dbReference type="NCBI Taxonomy" id="113540"/>
    <lineage>
        <taxon>Eukaryota</taxon>
        <taxon>Metazoa</taxon>
        <taxon>Chordata</taxon>
        <taxon>Craniata</taxon>
        <taxon>Vertebrata</taxon>
        <taxon>Euteleostomi</taxon>
        <taxon>Actinopterygii</taxon>
        <taxon>Neopterygii</taxon>
        <taxon>Teleostei</taxon>
        <taxon>Osteoglossocephala</taxon>
        <taxon>Osteoglossomorpha</taxon>
        <taxon>Osteoglossiformes</taxon>
        <taxon>Osteoglossidae</taxon>
        <taxon>Scleropages</taxon>
    </lineage>
</organism>
<reference evidence="6 7" key="1">
    <citation type="submission" date="2019-04" db="EMBL/GenBank/DDBJ databases">
        <authorList>
            <consortium name="Wellcome Sanger Institute Data Sharing"/>
        </authorList>
    </citation>
    <scope>NUCLEOTIDE SEQUENCE [LARGE SCALE GENOMIC DNA]</scope>
</reference>
<dbReference type="Ensembl" id="ENSSFOT00015053011.1">
    <property type="protein sequence ID" value="ENSSFOP00015041562.1"/>
    <property type="gene ID" value="ENSSFOG00015026605.1"/>
</dbReference>
<reference evidence="6" key="2">
    <citation type="submission" date="2025-08" db="UniProtKB">
        <authorList>
            <consortium name="Ensembl"/>
        </authorList>
    </citation>
    <scope>IDENTIFICATION</scope>
</reference>
<protein>
    <submittedName>
        <fullName evidence="6">Uncharacterized protein</fullName>
    </submittedName>
</protein>
<keyword evidence="5" id="KW-0472">Membrane</keyword>
<name>A0A8C9VC35_SCLFO</name>
<sequence length="129" mass="14213">DKVCNGKGGFFSVFVCLFVCDFRWDRKLAGYTSLWALPISGSGIVEGLYPQLRSAWASFCGSLGPWDYSGFHYNFKGLVTREYVLPWAVACLIAKQHIMKNTLKMYLGGNTALVAPPVVPGTTHLSSIK</sequence>
<dbReference type="AlphaFoldDB" id="A0A8C9VC35"/>